<name>A0A2W4KUW9_9PSEU</name>
<reference evidence="2" key="1">
    <citation type="submission" date="2018-05" db="EMBL/GenBank/DDBJ databases">
        <authorList>
            <person name="Lanie J.A."/>
            <person name="Ng W.-L."/>
            <person name="Kazmierczak K.M."/>
            <person name="Andrzejewski T.M."/>
            <person name="Davidsen T.M."/>
            <person name="Wayne K.J."/>
            <person name="Tettelin H."/>
            <person name="Glass J.I."/>
            <person name="Rusch D."/>
            <person name="Podicherti R."/>
            <person name="Tsui H.-C.T."/>
            <person name="Winkler M.E."/>
        </authorList>
    </citation>
    <scope>NUCLEOTIDE SEQUENCE</scope>
    <source>
        <strain evidence="2">ZC4RG45</strain>
    </source>
</reference>
<organism evidence="2">
    <name type="scientific">Thermocrispum agreste</name>
    <dbReference type="NCBI Taxonomy" id="37925"/>
    <lineage>
        <taxon>Bacteria</taxon>
        <taxon>Bacillati</taxon>
        <taxon>Actinomycetota</taxon>
        <taxon>Actinomycetes</taxon>
        <taxon>Pseudonocardiales</taxon>
        <taxon>Pseudonocardiaceae</taxon>
        <taxon>Thermocrispum</taxon>
    </lineage>
</organism>
<protein>
    <submittedName>
        <fullName evidence="2">Uncharacterized protein</fullName>
    </submittedName>
</protein>
<sequence>MTIQVDPAQLDGYAVQLERNSGHFITPLRSYCAAHCTRTDGMTGLLAPAKPMVSLAHEATSALFTSGERNLFQVASNLRAAAATYRAGDVVAAERIWLTKPRRPAPEGYRGRDHVGHPGDFRDPFTPQPAAPVERHEFTRYIAEVRQQIGEIDDLLVRYARFSLAEQVFPWIAGDWDTLRENAEAYAALAGMDGVQAISVNIAYGMDSLSASWDSPAATQFAFQIRERWLPALETLQHFLQVHEEAFEHLAQQAEIMFHTLVLLLEVLKFWVIEKVLRLTRIIGSVLGGGRVWDEVMELITGVLKVWHQIKMLFEVLRLMIDGAFQAVQAAGALATAIEETWLAPENRLDPVRVGVVTAA</sequence>
<gene>
    <name evidence="2" type="ORF">DIU77_20195</name>
</gene>
<dbReference type="EMBL" id="QGUI01001073">
    <property type="protein sequence ID" value="PZM88623.1"/>
    <property type="molecule type" value="Genomic_DNA"/>
</dbReference>
<comment type="caution">
    <text evidence="2">The sequence shown here is derived from an EMBL/GenBank/DDBJ whole genome shotgun (WGS) entry which is preliminary data.</text>
</comment>
<evidence type="ECO:0000256" key="1">
    <source>
        <dbReference type="SAM" id="MobiDB-lite"/>
    </source>
</evidence>
<evidence type="ECO:0000313" key="2">
    <source>
        <dbReference type="EMBL" id="PZM88623.1"/>
    </source>
</evidence>
<dbReference type="AlphaFoldDB" id="A0A2W4KUW9"/>
<proteinExistence type="predicted"/>
<accession>A0A2W4KUW9</accession>
<feature type="region of interest" description="Disordered" evidence="1">
    <location>
        <begin position="103"/>
        <end position="130"/>
    </location>
</feature>
<feature type="compositionally biased region" description="Basic and acidic residues" evidence="1">
    <location>
        <begin position="109"/>
        <end position="123"/>
    </location>
</feature>